<evidence type="ECO:0000313" key="3">
    <source>
        <dbReference type="EMBL" id="KAL0822124.1"/>
    </source>
</evidence>
<feature type="domain" description="CCHC-type" evidence="2">
    <location>
        <begin position="356"/>
        <end position="372"/>
    </location>
</feature>
<reference evidence="3 4" key="1">
    <citation type="submission" date="2024-06" db="EMBL/GenBank/DDBJ databases">
        <title>A chromosome-level genome assembly of beet webworm, Loxostege sticticalis.</title>
        <authorList>
            <person name="Zhang Y."/>
        </authorList>
    </citation>
    <scope>NUCLEOTIDE SEQUENCE [LARGE SCALE GENOMIC DNA]</scope>
    <source>
        <strain evidence="3">AQ028</strain>
        <tissue evidence="3">Male pupae</tissue>
    </source>
</reference>
<accession>A0ABD0SQK8</accession>
<dbReference type="InterPro" id="IPR036875">
    <property type="entry name" value="Znf_CCHC_sf"/>
</dbReference>
<dbReference type="AlphaFoldDB" id="A0ABD0SQK8"/>
<proteinExistence type="predicted"/>
<evidence type="ECO:0000313" key="4">
    <source>
        <dbReference type="Proteomes" id="UP001549921"/>
    </source>
</evidence>
<protein>
    <recommendedName>
        <fullName evidence="2">CCHC-type domain-containing protein</fullName>
    </recommendedName>
</protein>
<feature type="compositionally biased region" description="Polar residues" evidence="1">
    <location>
        <begin position="11"/>
        <end position="25"/>
    </location>
</feature>
<feature type="region of interest" description="Disordered" evidence="1">
    <location>
        <begin position="1"/>
        <end position="30"/>
    </location>
</feature>
<evidence type="ECO:0000256" key="1">
    <source>
        <dbReference type="SAM" id="MobiDB-lite"/>
    </source>
</evidence>
<feature type="region of interest" description="Disordered" evidence="1">
    <location>
        <begin position="130"/>
        <end position="167"/>
    </location>
</feature>
<dbReference type="SUPFAM" id="SSF57756">
    <property type="entry name" value="Retrovirus zinc finger-like domains"/>
    <property type="match status" value="1"/>
</dbReference>
<name>A0ABD0SQK8_LOXSC</name>
<dbReference type="Gene3D" id="4.10.60.10">
    <property type="entry name" value="Zinc finger, CCHC-type"/>
    <property type="match status" value="1"/>
</dbReference>
<dbReference type="Proteomes" id="UP001549921">
    <property type="component" value="Unassembled WGS sequence"/>
</dbReference>
<dbReference type="EMBL" id="JBEDNZ010000016">
    <property type="protein sequence ID" value="KAL0822124.1"/>
    <property type="molecule type" value="Genomic_DNA"/>
</dbReference>
<feature type="domain" description="CCHC-type" evidence="2">
    <location>
        <begin position="336"/>
        <end position="352"/>
    </location>
</feature>
<evidence type="ECO:0000259" key="2">
    <source>
        <dbReference type="SMART" id="SM00343"/>
    </source>
</evidence>
<dbReference type="InterPro" id="IPR001878">
    <property type="entry name" value="Znf_CCHC"/>
</dbReference>
<dbReference type="SMART" id="SM00343">
    <property type="entry name" value="ZnF_C2HC"/>
    <property type="match status" value="2"/>
</dbReference>
<organism evidence="3 4">
    <name type="scientific">Loxostege sticticalis</name>
    <name type="common">Beet webworm moth</name>
    <dbReference type="NCBI Taxonomy" id="481309"/>
    <lineage>
        <taxon>Eukaryota</taxon>
        <taxon>Metazoa</taxon>
        <taxon>Ecdysozoa</taxon>
        <taxon>Arthropoda</taxon>
        <taxon>Hexapoda</taxon>
        <taxon>Insecta</taxon>
        <taxon>Pterygota</taxon>
        <taxon>Neoptera</taxon>
        <taxon>Endopterygota</taxon>
        <taxon>Lepidoptera</taxon>
        <taxon>Glossata</taxon>
        <taxon>Ditrysia</taxon>
        <taxon>Pyraloidea</taxon>
        <taxon>Crambidae</taxon>
        <taxon>Pyraustinae</taxon>
        <taxon>Loxostege</taxon>
    </lineage>
</organism>
<sequence length="418" mass="45911">MSVASGDESDSYNSPVFGSPTQSDTTKMDPLNMNTKRILVLLGQIKSLTGEALRIKKETKQAIIANAEEIEALITGGFQAPSPTCPASQIDPPLTADEIRTVIREELATSAAPDVIRAVVRETVREETRTFTANIKSHTPTPTPSPQPTSPSFASVAATPATPRPPTRHALVVETTDSDSNSREGLAGLWRKTISFKTTYYAPARVVPIRSNRLRVEFDTKAQRDETLQRVNNTSNLKATPLGKLSPMVMLKGISKDTPSTELATIITTQNPSVGEVALTDKDITLKFIRENRKTSALYNAALMVSPAVWRELTKLGRVNIDHQRVHVAEHVPVLQCRKCLQFGHLSSKCQSESIVCSHCAAYGHKYLDCPDRKLTEKTKCFNCASSGKPSDHLAISNKCPLHHIMCERVRHMTDYGN</sequence>
<comment type="caution">
    <text evidence="3">The sequence shown here is derived from an EMBL/GenBank/DDBJ whole genome shotgun (WGS) entry which is preliminary data.</text>
</comment>
<gene>
    <name evidence="3" type="ORF">ABMA28_004258</name>
</gene>